<organism evidence="1 2">
    <name type="scientific">Saccharopolyspora hordei</name>
    <dbReference type="NCBI Taxonomy" id="1838"/>
    <lineage>
        <taxon>Bacteria</taxon>
        <taxon>Bacillati</taxon>
        <taxon>Actinomycetota</taxon>
        <taxon>Actinomycetes</taxon>
        <taxon>Pseudonocardiales</taxon>
        <taxon>Pseudonocardiaceae</taxon>
        <taxon>Saccharopolyspora</taxon>
    </lineage>
</organism>
<gene>
    <name evidence="1" type="ORF">HNR68_001657</name>
</gene>
<accession>A0A853AQP3</accession>
<comment type="caution">
    <text evidence="1">The sequence shown here is derived from an EMBL/GenBank/DDBJ whole genome shotgun (WGS) entry which is preliminary data.</text>
</comment>
<dbReference type="EMBL" id="JACCFJ010000001">
    <property type="protein sequence ID" value="NYI83027.1"/>
    <property type="molecule type" value="Genomic_DNA"/>
</dbReference>
<dbReference type="AlphaFoldDB" id="A0A853AQP3"/>
<reference evidence="1 2" key="1">
    <citation type="submission" date="2020-07" db="EMBL/GenBank/DDBJ databases">
        <title>Sequencing the genomes of 1000 actinobacteria strains.</title>
        <authorList>
            <person name="Klenk H.-P."/>
        </authorList>
    </citation>
    <scope>NUCLEOTIDE SEQUENCE [LARGE SCALE GENOMIC DNA]</scope>
    <source>
        <strain evidence="1 2">DSM 44065</strain>
    </source>
</reference>
<dbReference type="Proteomes" id="UP000587002">
    <property type="component" value="Unassembled WGS sequence"/>
</dbReference>
<name>A0A853AQP3_9PSEU</name>
<evidence type="ECO:0000313" key="1">
    <source>
        <dbReference type="EMBL" id="NYI83027.1"/>
    </source>
</evidence>
<keyword evidence="2" id="KW-1185">Reference proteome</keyword>
<evidence type="ECO:0000313" key="2">
    <source>
        <dbReference type="Proteomes" id="UP000587002"/>
    </source>
</evidence>
<proteinExistence type="predicted"/>
<sequence>MRALLWRWHEQRRERRVYRAMVKRRKRVRL</sequence>
<protein>
    <submittedName>
        <fullName evidence="1">Uncharacterized protein</fullName>
    </submittedName>
</protein>